<protein>
    <submittedName>
        <fullName evidence="1">Uncharacterized protein</fullName>
    </submittedName>
</protein>
<name>A0A1R1YBK4_9FUNG</name>
<dbReference type="AlphaFoldDB" id="A0A1R1YBK4"/>
<sequence length="86" mass="10098">MWSTVSGTHKFQQGQNFLNFWSTIFMFDRSGQSEMCLYAISQYPEGPASGRDTLLEGQPSCLFSQFFGPQSTVHRWMTDRIFRRFR</sequence>
<proteinExistence type="predicted"/>
<evidence type="ECO:0000313" key="1">
    <source>
        <dbReference type="EMBL" id="OMJ24309.1"/>
    </source>
</evidence>
<gene>
    <name evidence="1" type="ORF">AYI69_g4684</name>
</gene>
<dbReference type="Proteomes" id="UP000187429">
    <property type="component" value="Unassembled WGS sequence"/>
</dbReference>
<comment type="caution">
    <text evidence="1">The sequence shown here is derived from an EMBL/GenBank/DDBJ whole genome shotgun (WGS) entry which is preliminary data.</text>
</comment>
<evidence type="ECO:0000313" key="2">
    <source>
        <dbReference type="Proteomes" id="UP000187429"/>
    </source>
</evidence>
<dbReference type="EMBL" id="LSSM01001858">
    <property type="protein sequence ID" value="OMJ24309.1"/>
    <property type="molecule type" value="Genomic_DNA"/>
</dbReference>
<keyword evidence="2" id="KW-1185">Reference proteome</keyword>
<reference evidence="2" key="1">
    <citation type="submission" date="2017-01" db="EMBL/GenBank/DDBJ databases">
        <authorList>
            <person name="Wang Y."/>
            <person name="White M."/>
            <person name="Kvist S."/>
            <person name="Moncalvo J.-M."/>
        </authorList>
    </citation>
    <scope>NUCLEOTIDE SEQUENCE [LARGE SCALE GENOMIC DNA]</scope>
    <source>
        <strain evidence="2">ID-206-W2</strain>
    </source>
</reference>
<organism evidence="1 2">
    <name type="scientific">Smittium culicis</name>
    <dbReference type="NCBI Taxonomy" id="133412"/>
    <lineage>
        <taxon>Eukaryota</taxon>
        <taxon>Fungi</taxon>
        <taxon>Fungi incertae sedis</taxon>
        <taxon>Zoopagomycota</taxon>
        <taxon>Kickxellomycotina</taxon>
        <taxon>Harpellomycetes</taxon>
        <taxon>Harpellales</taxon>
        <taxon>Legeriomycetaceae</taxon>
        <taxon>Smittium</taxon>
    </lineage>
</organism>
<accession>A0A1R1YBK4</accession>
<feature type="non-terminal residue" evidence="1">
    <location>
        <position position="86"/>
    </location>
</feature>